<evidence type="ECO:0000313" key="3">
    <source>
        <dbReference type="EMBL" id="WZB86325.1"/>
    </source>
</evidence>
<keyword evidence="1" id="KW-0238">DNA-binding</keyword>
<keyword evidence="4" id="KW-1185">Reference proteome</keyword>
<evidence type="ECO:0000256" key="1">
    <source>
        <dbReference type="ARBA" id="ARBA00023125"/>
    </source>
</evidence>
<accession>A0ABZ2UPF9</accession>
<gene>
    <name evidence="3" type="ORF">WJM97_13020</name>
</gene>
<sequence length="125" mass="14008">MGILPAKGVPHNSGKCYKLKNRIEQLCEQYGIGFIETKESYTSKASFLDRDELHTFGENSKGWQALGKRVKRGLYRSKDGFRINADRNGASNILRKVSAKLSINLDGVSRGALIAPLKVRLWNIQ</sequence>
<dbReference type="Pfam" id="PF07282">
    <property type="entry name" value="Cas12f1-like_TNB"/>
    <property type="match status" value="1"/>
</dbReference>
<organism evidence="3 4">
    <name type="scientific">Okeanomitos corallinicola TIOX110</name>
    <dbReference type="NCBI Taxonomy" id="3133117"/>
    <lineage>
        <taxon>Bacteria</taxon>
        <taxon>Bacillati</taxon>
        <taxon>Cyanobacteriota</taxon>
        <taxon>Cyanophyceae</taxon>
        <taxon>Nostocales</taxon>
        <taxon>Aphanizomenonaceae</taxon>
        <taxon>Okeanomitos</taxon>
    </lineage>
</organism>
<dbReference type="Proteomes" id="UP001483337">
    <property type="component" value="Chromosome"/>
</dbReference>
<evidence type="ECO:0000259" key="2">
    <source>
        <dbReference type="Pfam" id="PF07282"/>
    </source>
</evidence>
<proteinExistence type="predicted"/>
<reference evidence="3 4" key="1">
    <citation type="submission" date="2024-04" db="EMBL/GenBank/DDBJ databases">
        <title>Okeanomitos corallinicola gen. &amp; sp. nov. (Nostocales, Cyanobacteria), a new toxic marine heterocyst-forming cyanobacterium from a coral reef.</title>
        <authorList>
            <person name="Li H."/>
            <person name="Li R."/>
            <person name="Kang J."/>
            <person name="Hii K.S."/>
            <person name="Mohamed H.F."/>
            <person name="Xu X."/>
            <person name="Luo Z."/>
        </authorList>
    </citation>
    <scope>NUCLEOTIDE SEQUENCE [LARGE SCALE GENOMIC DNA]</scope>
    <source>
        <strain evidence="3 4">TIOX110</strain>
    </source>
</reference>
<dbReference type="EMBL" id="CP150886">
    <property type="protein sequence ID" value="WZB86325.1"/>
    <property type="molecule type" value="Genomic_DNA"/>
</dbReference>
<name>A0ABZ2UPF9_9CYAN</name>
<feature type="domain" description="Cas12f1-like TNB" evidence="2">
    <location>
        <begin position="17"/>
        <end position="93"/>
    </location>
</feature>
<evidence type="ECO:0000313" key="4">
    <source>
        <dbReference type="Proteomes" id="UP001483337"/>
    </source>
</evidence>
<dbReference type="InterPro" id="IPR010095">
    <property type="entry name" value="Cas12f1-like_TNB"/>
</dbReference>
<dbReference type="RefSeq" id="WP_353929239.1">
    <property type="nucleotide sequence ID" value="NZ_CP150886.1"/>
</dbReference>
<protein>
    <submittedName>
        <fullName evidence="3">Zinc ribbon domain-containing protein</fullName>
    </submittedName>
</protein>